<sequence length="249" mass="27038">MSEETGFLARPDGERLAWRRVAGSGPTVVWLGGFRSDMAGTKAEAIARWAAERGRAYVRFDYFGHGESSGDFTQGTITRWREDSLAVLDELTEGPLVLVGSSMGGWISCLAAAVRAERIQAMVLIAPAPDFTEKLMAPEIDAAGREALARDGVWLRSSDYGDPYPITANLLEDGARWSILPGPVPIEAPVRILQGGADPDVPWRHALELAQALNSDDVVFNLIKDGDHRLSRPADIARLLVALDEVCLD</sequence>
<organism evidence="3 4">
    <name type="scientific">Phenylobacterium glaciei</name>
    <dbReference type="NCBI Taxonomy" id="2803784"/>
    <lineage>
        <taxon>Bacteria</taxon>
        <taxon>Pseudomonadati</taxon>
        <taxon>Pseudomonadota</taxon>
        <taxon>Alphaproteobacteria</taxon>
        <taxon>Caulobacterales</taxon>
        <taxon>Caulobacteraceae</taxon>
        <taxon>Phenylobacterium</taxon>
    </lineage>
</organism>
<evidence type="ECO:0000313" key="4">
    <source>
        <dbReference type="Proteomes" id="UP000622580"/>
    </source>
</evidence>
<proteinExistence type="predicted"/>
<keyword evidence="4" id="KW-1185">Reference proteome</keyword>
<evidence type="ECO:0000256" key="1">
    <source>
        <dbReference type="ARBA" id="ARBA00022801"/>
    </source>
</evidence>
<dbReference type="EMBL" id="JAGSGD010000001">
    <property type="protein sequence ID" value="MBR7621344.1"/>
    <property type="molecule type" value="Genomic_DNA"/>
</dbReference>
<dbReference type="InterPro" id="IPR029058">
    <property type="entry name" value="AB_hydrolase_fold"/>
</dbReference>
<evidence type="ECO:0000259" key="2">
    <source>
        <dbReference type="Pfam" id="PF12146"/>
    </source>
</evidence>
<dbReference type="SUPFAM" id="SSF53474">
    <property type="entry name" value="alpha/beta-Hydrolases"/>
    <property type="match status" value="1"/>
</dbReference>
<keyword evidence="1 3" id="KW-0378">Hydrolase</keyword>
<dbReference type="Pfam" id="PF12146">
    <property type="entry name" value="Hydrolase_4"/>
    <property type="match status" value="1"/>
</dbReference>
<feature type="domain" description="Serine aminopeptidase S33" evidence="2">
    <location>
        <begin position="43"/>
        <end position="150"/>
    </location>
</feature>
<comment type="caution">
    <text evidence="3">The sequence shown here is derived from an EMBL/GenBank/DDBJ whole genome shotgun (WGS) entry which is preliminary data.</text>
</comment>
<dbReference type="PANTHER" id="PTHR16138:SF7">
    <property type="entry name" value="PALMITOYL-PROTEIN THIOESTERASE ABHD10, MITOCHONDRIAL"/>
    <property type="match status" value="1"/>
</dbReference>
<name>A0A941D4R0_9CAUL</name>
<dbReference type="InterPro" id="IPR022742">
    <property type="entry name" value="Hydrolase_4"/>
</dbReference>
<accession>A0A941D4R0</accession>
<dbReference type="Gene3D" id="3.40.50.1820">
    <property type="entry name" value="alpha/beta hydrolase"/>
    <property type="match status" value="1"/>
</dbReference>
<dbReference type="PANTHER" id="PTHR16138">
    <property type="entry name" value="MYCOPHENOLIC ACID ACYL-GLUCURONIDE ESTERASE, MITOCHONDRIAL"/>
    <property type="match status" value="1"/>
</dbReference>
<dbReference type="InterPro" id="IPR052382">
    <property type="entry name" value="ABHD10_acyl-thioesterase"/>
</dbReference>
<dbReference type="Proteomes" id="UP000622580">
    <property type="component" value="Unassembled WGS sequence"/>
</dbReference>
<gene>
    <name evidence="3" type="ORF">JKL49_18265</name>
</gene>
<dbReference type="GO" id="GO:0016787">
    <property type="term" value="F:hydrolase activity"/>
    <property type="evidence" value="ECO:0007669"/>
    <property type="project" value="UniProtKB-KW"/>
</dbReference>
<dbReference type="RefSeq" id="WP_215342440.1">
    <property type="nucleotide sequence ID" value="NZ_JAGSGD010000001.1"/>
</dbReference>
<reference evidence="3" key="1">
    <citation type="submission" date="2021-04" db="EMBL/GenBank/DDBJ databases">
        <title>Draft genome assembly of strain Phenylobacterium sp. 20VBR1 using MiniION and Illumina platforms.</title>
        <authorList>
            <person name="Thomas F.A."/>
            <person name="Krishnan K.P."/>
            <person name="Sinha R.K."/>
        </authorList>
    </citation>
    <scope>NUCLEOTIDE SEQUENCE</scope>
    <source>
        <strain evidence="3">20VBR1</strain>
    </source>
</reference>
<evidence type="ECO:0000313" key="3">
    <source>
        <dbReference type="EMBL" id="MBR7621344.1"/>
    </source>
</evidence>
<dbReference type="AlphaFoldDB" id="A0A941D4R0"/>
<protein>
    <submittedName>
        <fullName evidence="3">Alpha/beta hydrolase</fullName>
    </submittedName>
</protein>